<keyword evidence="2" id="KW-1185">Reference proteome</keyword>
<comment type="caution">
    <text evidence="1">The sequence shown here is derived from an EMBL/GenBank/DDBJ whole genome shotgun (WGS) entry which is preliminary data.</text>
</comment>
<evidence type="ECO:0000313" key="2">
    <source>
        <dbReference type="Proteomes" id="UP001396334"/>
    </source>
</evidence>
<dbReference type="Pfam" id="PF05553">
    <property type="entry name" value="DUF761"/>
    <property type="match status" value="1"/>
</dbReference>
<dbReference type="EMBL" id="JBBPBN010000001">
    <property type="protein sequence ID" value="KAK9045506.1"/>
    <property type="molecule type" value="Genomic_DNA"/>
</dbReference>
<dbReference type="Proteomes" id="UP001396334">
    <property type="component" value="Unassembled WGS sequence"/>
</dbReference>
<accession>A0ABR2U706</accession>
<dbReference type="PANTHER" id="PTHR33265">
    <property type="entry name" value="AVR9/CF-9 RAPIDLY ELICITED PROTEIN-RELATED"/>
    <property type="match status" value="1"/>
</dbReference>
<dbReference type="PANTHER" id="PTHR33265:SF10">
    <property type="entry name" value="OS01G0133200 PROTEIN"/>
    <property type="match status" value="1"/>
</dbReference>
<proteinExistence type="predicted"/>
<gene>
    <name evidence="1" type="ORF">V6N11_051416</name>
</gene>
<dbReference type="InterPro" id="IPR008480">
    <property type="entry name" value="DUF761_pln"/>
</dbReference>
<evidence type="ECO:0000313" key="1">
    <source>
        <dbReference type="EMBL" id="KAK9045506.1"/>
    </source>
</evidence>
<protein>
    <submittedName>
        <fullName evidence="1">Uncharacterized protein</fullName>
    </submittedName>
</protein>
<sequence>MSLRRLPILHRFVSKSNNLVRIAILRAKTKNRMIQKLVFLKKSRKLKRFKLVKHQNYGYLGEYQFDSPSSTPLIHHKDELQFQNRSIQDIVSMLLWCKCFGRLKAQVREEADHVPAEMDFEDGHDSVDDRAERFIENFYAEMRLQSQDSF</sequence>
<organism evidence="1 2">
    <name type="scientific">Hibiscus sabdariffa</name>
    <name type="common">roselle</name>
    <dbReference type="NCBI Taxonomy" id="183260"/>
    <lineage>
        <taxon>Eukaryota</taxon>
        <taxon>Viridiplantae</taxon>
        <taxon>Streptophyta</taxon>
        <taxon>Embryophyta</taxon>
        <taxon>Tracheophyta</taxon>
        <taxon>Spermatophyta</taxon>
        <taxon>Magnoliopsida</taxon>
        <taxon>eudicotyledons</taxon>
        <taxon>Gunneridae</taxon>
        <taxon>Pentapetalae</taxon>
        <taxon>rosids</taxon>
        <taxon>malvids</taxon>
        <taxon>Malvales</taxon>
        <taxon>Malvaceae</taxon>
        <taxon>Malvoideae</taxon>
        <taxon>Hibiscus</taxon>
    </lineage>
</organism>
<name>A0ABR2U706_9ROSI</name>
<reference evidence="1 2" key="1">
    <citation type="journal article" date="2024" name="G3 (Bethesda)">
        <title>Genome assembly of Hibiscus sabdariffa L. provides insights into metabolisms of medicinal natural products.</title>
        <authorList>
            <person name="Kim T."/>
        </authorList>
    </citation>
    <scope>NUCLEOTIDE SEQUENCE [LARGE SCALE GENOMIC DNA]</scope>
    <source>
        <strain evidence="1">TK-2024</strain>
        <tissue evidence="1">Old leaves</tissue>
    </source>
</reference>